<keyword evidence="3" id="KW-1185">Reference proteome</keyword>
<sequence>MRWRPGTKNTGIRLMSELNLENDTSRNRNGISDELLPSSRSDDITPRSKLYGLLLVLHLFVFGGDWLSTGAGIEVETATPDALGHERPRLTQRFFFWAGGVIVAKFSVGMGCARVTAGDSRVGEVGREARGLESGPERSGVV</sequence>
<dbReference type="AlphaFoldDB" id="A0A4S8LHF0"/>
<accession>A0A4S8LHF0</accession>
<name>A0A4S8LHF0_DENBC</name>
<reference evidence="2 3" key="1">
    <citation type="journal article" date="2019" name="Nat. Ecol. Evol.">
        <title>Megaphylogeny resolves global patterns of mushroom evolution.</title>
        <authorList>
            <person name="Varga T."/>
            <person name="Krizsan K."/>
            <person name="Foldi C."/>
            <person name="Dima B."/>
            <person name="Sanchez-Garcia M."/>
            <person name="Sanchez-Ramirez S."/>
            <person name="Szollosi G.J."/>
            <person name="Szarkandi J.G."/>
            <person name="Papp V."/>
            <person name="Albert L."/>
            <person name="Andreopoulos W."/>
            <person name="Angelini C."/>
            <person name="Antonin V."/>
            <person name="Barry K.W."/>
            <person name="Bougher N.L."/>
            <person name="Buchanan P."/>
            <person name="Buyck B."/>
            <person name="Bense V."/>
            <person name="Catcheside P."/>
            <person name="Chovatia M."/>
            <person name="Cooper J."/>
            <person name="Damon W."/>
            <person name="Desjardin D."/>
            <person name="Finy P."/>
            <person name="Geml J."/>
            <person name="Haridas S."/>
            <person name="Hughes K."/>
            <person name="Justo A."/>
            <person name="Karasinski D."/>
            <person name="Kautmanova I."/>
            <person name="Kiss B."/>
            <person name="Kocsube S."/>
            <person name="Kotiranta H."/>
            <person name="LaButti K.M."/>
            <person name="Lechner B.E."/>
            <person name="Liimatainen K."/>
            <person name="Lipzen A."/>
            <person name="Lukacs Z."/>
            <person name="Mihaltcheva S."/>
            <person name="Morgado L.N."/>
            <person name="Niskanen T."/>
            <person name="Noordeloos M.E."/>
            <person name="Ohm R.A."/>
            <person name="Ortiz-Santana B."/>
            <person name="Ovrebo C."/>
            <person name="Racz N."/>
            <person name="Riley R."/>
            <person name="Savchenko A."/>
            <person name="Shiryaev A."/>
            <person name="Soop K."/>
            <person name="Spirin V."/>
            <person name="Szebenyi C."/>
            <person name="Tomsovsky M."/>
            <person name="Tulloss R.E."/>
            <person name="Uehling J."/>
            <person name="Grigoriev I.V."/>
            <person name="Vagvolgyi C."/>
            <person name="Papp T."/>
            <person name="Martin F.M."/>
            <person name="Miettinen O."/>
            <person name="Hibbett D.S."/>
            <person name="Nagy L.G."/>
        </authorList>
    </citation>
    <scope>NUCLEOTIDE SEQUENCE [LARGE SCALE GENOMIC DNA]</scope>
    <source>
        <strain evidence="2 3">CBS 962.96</strain>
    </source>
</reference>
<keyword evidence="1" id="KW-1133">Transmembrane helix</keyword>
<protein>
    <submittedName>
        <fullName evidence="2">Uncharacterized protein</fullName>
    </submittedName>
</protein>
<evidence type="ECO:0000256" key="1">
    <source>
        <dbReference type="SAM" id="Phobius"/>
    </source>
</evidence>
<evidence type="ECO:0000313" key="3">
    <source>
        <dbReference type="Proteomes" id="UP000297245"/>
    </source>
</evidence>
<gene>
    <name evidence="2" type="ORF">K435DRAFT_803439</name>
</gene>
<proteinExistence type="predicted"/>
<keyword evidence="1" id="KW-0812">Transmembrane</keyword>
<dbReference type="EMBL" id="ML179406">
    <property type="protein sequence ID" value="THU88536.1"/>
    <property type="molecule type" value="Genomic_DNA"/>
</dbReference>
<feature type="transmembrane region" description="Helical" evidence="1">
    <location>
        <begin position="94"/>
        <end position="113"/>
    </location>
</feature>
<keyword evidence="1" id="KW-0472">Membrane</keyword>
<feature type="transmembrane region" description="Helical" evidence="1">
    <location>
        <begin position="50"/>
        <end position="67"/>
    </location>
</feature>
<dbReference type="Proteomes" id="UP000297245">
    <property type="component" value="Unassembled WGS sequence"/>
</dbReference>
<organism evidence="2 3">
    <name type="scientific">Dendrothele bispora (strain CBS 962.96)</name>
    <dbReference type="NCBI Taxonomy" id="1314807"/>
    <lineage>
        <taxon>Eukaryota</taxon>
        <taxon>Fungi</taxon>
        <taxon>Dikarya</taxon>
        <taxon>Basidiomycota</taxon>
        <taxon>Agaricomycotina</taxon>
        <taxon>Agaricomycetes</taxon>
        <taxon>Agaricomycetidae</taxon>
        <taxon>Agaricales</taxon>
        <taxon>Agaricales incertae sedis</taxon>
        <taxon>Dendrothele</taxon>
    </lineage>
</organism>
<evidence type="ECO:0000313" key="2">
    <source>
        <dbReference type="EMBL" id="THU88536.1"/>
    </source>
</evidence>